<evidence type="ECO:0000313" key="3">
    <source>
        <dbReference type="Proteomes" id="UP001337723"/>
    </source>
</evidence>
<keyword evidence="3" id="KW-1185">Reference proteome</keyword>
<dbReference type="KEGG" id="rmai:MACH21_19700"/>
<protein>
    <recommendedName>
        <fullName evidence="1">Glycosyl transferase family 25 domain-containing protein</fullName>
    </recommendedName>
</protein>
<accession>A0AA48HCJ6</accession>
<organism evidence="2 3">
    <name type="scientific">Roseicyclus marinus</name>
    <dbReference type="NCBI Taxonomy" id="2161673"/>
    <lineage>
        <taxon>Bacteria</taxon>
        <taxon>Pseudomonadati</taxon>
        <taxon>Pseudomonadota</taxon>
        <taxon>Alphaproteobacteria</taxon>
        <taxon>Rhodobacterales</taxon>
        <taxon>Roseobacteraceae</taxon>
        <taxon>Roseicyclus</taxon>
    </lineage>
</organism>
<dbReference type="Proteomes" id="UP001337723">
    <property type="component" value="Chromosome"/>
</dbReference>
<dbReference type="InterPro" id="IPR002654">
    <property type="entry name" value="Glyco_trans_25"/>
</dbReference>
<gene>
    <name evidence="2" type="ORF">MACH21_19700</name>
</gene>
<reference evidence="2 3" key="1">
    <citation type="submission" date="2023-01" db="EMBL/GenBank/DDBJ databases">
        <title>Complete genome sequence of Roseicyclus marinus strain Dej080120_10.</title>
        <authorList>
            <person name="Ueki S."/>
            <person name="Maruyama F."/>
        </authorList>
    </citation>
    <scope>NUCLEOTIDE SEQUENCE [LARGE SCALE GENOMIC DNA]</scope>
    <source>
        <strain evidence="2 3">Dej080120_10</strain>
    </source>
</reference>
<dbReference type="AlphaFoldDB" id="A0AA48HCJ6"/>
<feature type="domain" description="Glycosyl transferase family 25" evidence="1">
    <location>
        <begin position="5"/>
        <end position="182"/>
    </location>
</feature>
<name>A0AA48HCJ6_9RHOB</name>
<sequence>MTAQIPVYVINLDRRPDRLARIAAHLADRGVTFIRQSACDAASVPEAEIAKIIHAHGPLGQLGLGDRACTISHTLAWRAFLETDARHALFLEDDIYLAQDIAQTLASDAWIPPSCHAVKLEKFNAGTSRLLLAPEIGQTPTGRALHPMRSRHVGGGAYILSREGARLALSHRGRYRVPIDHFLFNDTVSPIRRALAPAIVVPAMATQRAYAYESDIAPLGKAIRPKGWKKRLRTLRRGLNEVNQAPRQLWQWATGQARIVEVSFAETPPQP</sequence>
<evidence type="ECO:0000259" key="1">
    <source>
        <dbReference type="Pfam" id="PF01755"/>
    </source>
</evidence>
<dbReference type="CDD" id="cd06532">
    <property type="entry name" value="Glyco_transf_25"/>
    <property type="match status" value="1"/>
</dbReference>
<dbReference type="EMBL" id="AP027266">
    <property type="protein sequence ID" value="BDW85793.1"/>
    <property type="molecule type" value="Genomic_DNA"/>
</dbReference>
<proteinExistence type="predicted"/>
<evidence type="ECO:0000313" key="2">
    <source>
        <dbReference type="EMBL" id="BDW85793.1"/>
    </source>
</evidence>
<dbReference type="Pfam" id="PF01755">
    <property type="entry name" value="Glyco_transf_25"/>
    <property type="match status" value="1"/>
</dbReference>